<comment type="caution">
    <text evidence="2">The sequence shown here is derived from an EMBL/GenBank/DDBJ whole genome shotgun (WGS) entry which is preliminary data.</text>
</comment>
<evidence type="ECO:0000256" key="1">
    <source>
        <dbReference type="ARBA" id="ARBA00004430"/>
    </source>
</evidence>
<dbReference type="Proteomes" id="UP001497392">
    <property type="component" value="Unassembled WGS sequence"/>
</dbReference>
<name>A0ABP1FXX7_9CHLO</name>
<protein>
    <submittedName>
        <fullName evidence="2">G4732 protein</fullName>
    </submittedName>
</protein>
<dbReference type="InterPro" id="IPR032675">
    <property type="entry name" value="LRR_dom_sf"/>
</dbReference>
<evidence type="ECO:0000313" key="3">
    <source>
        <dbReference type="Proteomes" id="UP001497392"/>
    </source>
</evidence>
<dbReference type="Gene3D" id="3.80.10.10">
    <property type="entry name" value="Ribonuclease Inhibitor"/>
    <property type="match status" value="1"/>
</dbReference>
<evidence type="ECO:0000313" key="2">
    <source>
        <dbReference type="EMBL" id="CAL5222377.1"/>
    </source>
</evidence>
<organism evidence="2 3">
    <name type="scientific">Coccomyxa viridis</name>
    <dbReference type="NCBI Taxonomy" id="1274662"/>
    <lineage>
        <taxon>Eukaryota</taxon>
        <taxon>Viridiplantae</taxon>
        <taxon>Chlorophyta</taxon>
        <taxon>core chlorophytes</taxon>
        <taxon>Trebouxiophyceae</taxon>
        <taxon>Trebouxiophyceae incertae sedis</taxon>
        <taxon>Coccomyxaceae</taxon>
        <taxon>Coccomyxa</taxon>
    </lineage>
</organism>
<proteinExistence type="predicted"/>
<dbReference type="EMBL" id="CAXHTA020000007">
    <property type="protein sequence ID" value="CAL5222377.1"/>
    <property type="molecule type" value="Genomic_DNA"/>
</dbReference>
<accession>A0ABP1FXX7</accession>
<reference evidence="2 3" key="1">
    <citation type="submission" date="2024-06" db="EMBL/GenBank/DDBJ databases">
        <authorList>
            <person name="Kraege A."/>
            <person name="Thomma B."/>
        </authorList>
    </citation>
    <scope>NUCLEOTIDE SEQUENCE [LARGE SCALE GENOMIC DNA]</scope>
</reference>
<sequence length="448" mass="50003">MQTPVELHLPASHHGVELPSIIKIEGMAWMLHCMQAAPWLHIHLSELSTNWGLEALASDVQLVNRLQEHVEAAAAASTGLHQLRLLEFVLAIGEPCRKPLLPKTIRSLLEKWKQALLVGSVNLEALMICAKAAPCPPALGCLPRLRYLELTLWSEAGLSTFFADLSCCPSLESFKLTEGALDFVEGCRKLPDIDLGAMPKLRRVELEGWLPAAIFSLPSGCELKVVATCGVRNLWDEHWRAMQRSLTVLDLWDIGLQQWPAGLERLSRLQFFRTFFSEDMEQDLAVLSAIPHVDLHFGCKASLVVTDGVWQSLEVHGTDGLHIAFTDADVFVRGTERFLFSSTGPVEISQPMSAAIMVACSRQLKKCYRCRFKARYQNQQVVRLSNCADAMRLEPSCDGKTVPSGGLHDGYAGTPEDSPLWERLSSKHLVTQEDVWPKWEPFKWVFGS</sequence>
<dbReference type="SUPFAM" id="SSF52047">
    <property type="entry name" value="RNI-like"/>
    <property type="match status" value="1"/>
</dbReference>
<keyword evidence="3" id="KW-1185">Reference proteome</keyword>
<comment type="subcellular location">
    <subcellularLocation>
        <location evidence="1">Cytoplasm</location>
        <location evidence="1">Cytoskeleton</location>
        <location evidence="1">Cilium axoneme</location>
    </subcellularLocation>
</comment>
<gene>
    <name evidence="2" type="primary">g4732</name>
    <name evidence="2" type="ORF">VP750_LOCUS4036</name>
</gene>